<evidence type="ECO:0000313" key="7">
    <source>
        <dbReference type="EMBL" id="MBC3803594.1"/>
    </source>
</evidence>
<feature type="transmembrane region" description="Helical" evidence="6">
    <location>
        <begin position="125"/>
        <end position="146"/>
    </location>
</feature>
<keyword evidence="8" id="KW-1185">Reference proteome</keyword>
<feature type="transmembrane region" description="Helical" evidence="6">
    <location>
        <begin position="331"/>
        <end position="351"/>
    </location>
</feature>
<dbReference type="Proteomes" id="UP000603234">
    <property type="component" value="Unassembled WGS sequence"/>
</dbReference>
<evidence type="ECO:0000256" key="2">
    <source>
        <dbReference type="ARBA" id="ARBA00022475"/>
    </source>
</evidence>
<dbReference type="PANTHER" id="PTHR30250">
    <property type="entry name" value="PST FAMILY PREDICTED COLANIC ACID TRANSPORTER"/>
    <property type="match status" value="1"/>
</dbReference>
<feature type="transmembrane region" description="Helical" evidence="6">
    <location>
        <begin position="91"/>
        <end position="113"/>
    </location>
</feature>
<feature type="transmembrane region" description="Helical" evidence="6">
    <location>
        <begin position="418"/>
        <end position="440"/>
    </location>
</feature>
<dbReference type="CDD" id="cd13124">
    <property type="entry name" value="MATE_SpoVB_like"/>
    <property type="match status" value="1"/>
</dbReference>
<feature type="transmembrane region" description="Helical" evidence="6">
    <location>
        <begin position="234"/>
        <end position="258"/>
    </location>
</feature>
<comment type="caution">
    <text evidence="7">The sequence shown here is derived from an EMBL/GenBank/DDBJ whole genome shotgun (WGS) entry which is preliminary data.</text>
</comment>
<feature type="transmembrane region" description="Helical" evidence="6">
    <location>
        <begin position="452"/>
        <end position="474"/>
    </location>
</feature>
<reference evidence="7 8" key="1">
    <citation type="journal article" date="2020" name="mSystems">
        <title>Defining Genomic and Predicted Metabolic Features of the Acetobacterium Genus.</title>
        <authorList>
            <person name="Ross D.E."/>
            <person name="Marshall C.W."/>
            <person name="Gulliver D."/>
            <person name="May H.D."/>
            <person name="Norman R.S."/>
        </authorList>
    </citation>
    <scope>NUCLEOTIDE SEQUENCE [LARGE SCALE GENOMIC DNA]</scope>
    <source>
        <strain evidence="7 8">DSM 8238</strain>
    </source>
</reference>
<dbReference type="EMBL" id="WJBC01000004">
    <property type="protein sequence ID" value="MBC3803594.1"/>
    <property type="molecule type" value="Genomic_DNA"/>
</dbReference>
<name>A0ABR6WTJ4_9FIRM</name>
<feature type="transmembrane region" description="Helical" evidence="6">
    <location>
        <begin position="12"/>
        <end position="31"/>
    </location>
</feature>
<comment type="subcellular location">
    <subcellularLocation>
        <location evidence="1">Cell membrane</location>
        <topology evidence="1">Multi-pass membrane protein</topology>
    </subcellularLocation>
</comment>
<feature type="transmembrane region" description="Helical" evidence="6">
    <location>
        <begin position="167"/>
        <end position="185"/>
    </location>
</feature>
<organism evidence="7 8">
    <name type="scientific">Acetobacterium fimetarium</name>
    <dbReference type="NCBI Taxonomy" id="52691"/>
    <lineage>
        <taxon>Bacteria</taxon>
        <taxon>Bacillati</taxon>
        <taxon>Bacillota</taxon>
        <taxon>Clostridia</taxon>
        <taxon>Eubacteriales</taxon>
        <taxon>Eubacteriaceae</taxon>
        <taxon>Acetobacterium</taxon>
    </lineage>
</organism>
<dbReference type="RefSeq" id="WP_186841507.1">
    <property type="nucleotide sequence ID" value="NZ_WJBC01000004.1"/>
</dbReference>
<evidence type="ECO:0000256" key="1">
    <source>
        <dbReference type="ARBA" id="ARBA00004651"/>
    </source>
</evidence>
<dbReference type="InterPro" id="IPR050833">
    <property type="entry name" value="Poly_Biosynth_Transport"/>
</dbReference>
<feature type="transmembrane region" description="Helical" evidence="6">
    <location>
        <begin position="289"/>
        <end position="310"/>
    </location>
</feature>
<feature type="transmembrane region" description="Helical" evidence="6">
    <location>
        <begin position="393"/>
        <end position="412"/>
    </location>
</feature>
<proteinExistence type="predicted"/>
<keyword evidence="5 6" id="KW-0472">Membrane</keyword>
<evidence type="ECO:0000256" key="3">
    <source>
        <dbReference type="ARBA" id="ARBA00022692"/>
    </source>
</evidence>
<keyword evidence="4 6" id="KW-1133">Transmembrane helix</keyword>
<dbReference type="PIRSF" id="PIRSF038958">
    <property type="entry name" value="PG_synth_SpoVB"/>
    <property type="match status" value="1"/>
</dbReference>
<accession>A0ABR6WTJ4</accession>
<evidence type="ECO:0000256" key="5">
    <source>
        <dbReference type="ARBA" id="ARBA00023136"/>
    </source>
</evidence>
<feature type="transmembrane region" description="Helical" evidence="6">
    <location>
        <begin position="363"/>
        <end position="381"/>
    </location>
</feature>
<keyword evidence="3 6" id="KW-0812">Transmembrane</keyword>
<dbReference type="InterPro" id="IPR002797">
    <property type="entry name" value="Polysacc_synth"/>
</dbReference>
<evidence type="ECO:0000313" key="8">
    <source>
        <dbReference type="Proteomes" id="UP000603234"/>
    </source>
</evidence>
<keyword evidence="2" id="KW-1003">Cell membrane</keyword>
<dbReference type="Pfam" id="PF01943">
    <property type="entry name" value="Polysacc_synt"/>
    <property type="match status" value="1"/>
</dbReference>
<dbReference type="PANTHER" id="PTHR30250:SF21">
    <property type="entry name" value="LIPID II FLIPPASE MURJ"/>
    <property type="match status" value="1"/>
</dbReference>
<feature type="transmembrane region" description="Helical" evidence="6">
    <location>
        <begin position="480"/>
        <end position="505"/>
    </location>
</feature>
<protein>
    <submittedName>
        <fullName evidence="7">Oligosaccharide flippase family protein</fullName>
    </submittedName>
</protein>
<gene>
    <name evidence="7" type="ORF">GH808_04000</name>
</gene>
<feature type="transmembrane region" description="Helical" evidence="6">
    <location>
        <begin position="51"/>
        <end position="71"/>
    </location>
</feature>
<dbReference type="InterPro" id="IPR024923">
    <property type="entry name" value="PG_synth_SpoVB"/>
</dbReference>
<evidence type="ECO:0000256" key="4">
    <source>
        <dbReference type="ARBA" id="ARBA00022989"/>
    </source>
</evidence>
<feature type="transmembrane region" description="Helical" evidence="6">
    <location>
        <begin position="191"/>
        <end position="213"/>
    </location>
</feature>
<sequence length="545" mass="59662">MSDRSSSFLKGASILAAAGILSRLLGLFFKIPLYQLVGSYGIGIYGNVTNIYNLLLMISTIGLPVAISKMVSENIAKNEYATAHRVFKISLAILILMGVASSLFLFFGAEWIIETANWTAESYPAIVAIALSPFFISICAAYRGFFQGFQIMTPTAISQIVEQIIRVFLGVLLCWVFASSFGIGLGVGGAVFGATAGGIVAAILLGYLYHGFTSQNKQLLKTRTRRRQRTNGSLLKRLVIIAIPVTLTSALVSMFSIIDSFIYVSRLGVAGFNEVTATMMFGDYTNADMLIGIPLIISGNLAVAMIPTISESFARRERKEMNQKIILSIRIVLLVAFPSCIGLSVLSYGIFDLLFPGSPYGGAILSTFSYATIFMMLSNTFQSILQSIDRFRIPLINLGVAIVIRFVTGWVFLSIPSINIQGIVVSSIITFAYLAIANYYSVKRFTKIRLDFFHIFIKPLFASAIMGLLTYFTYHGVTSVLGGFIGILAAMIVGVLVYAVIMIAIKGITEDEIRVLPGSRKLLIGYHRINGLFPGRKSRHHRRND</sequence>
<evidence type="ECO:0000256" key="6">
    <source>
        <dbReference type="SAM" id="Phobius"/>
    </source>
</evidence>